<feature type="region of interest" description="Disordered" evidence="1">
    <location>
        <begin position="202"/>
        <end position="331"/>
    </location>
</feature>
<feature type="compositionally biased region" description="Low complexity" evidence="1">
    <location>
        <begin position="429"/>
        <end position="438"/>
    </location>
</feature>
<feature type="region of interest" description="Disordered" evidence="1">
    <location>
        <begin position="476"/>
        <end position="550"/>
    </location>
</feature>
<feature type="region of interest" description="Disordered" evidence="1">
    <location>
        <begin position="807"/>
        <end position="936"/>
    </location>
</feature>
<proteinExistence type="predicted"/>
<feature type="region of interest" description="Disordered" evidence="1">
    <location>
        <begin position="421"/>
        <end position="464"/>
    </location>
</feature>
<dbReference type="AlphaFoldDB" id="A0AAD6Y107"/>
<feature type="region of interest" description="Disordered" evidence="1">
    <location>
        <begin position="146"/>
        <end position="178"/>
    </location>
</feature>
<evidence type="ECO:0000313" key="4">
    <source>
        <dbReference type="Proteomes" id="UP001219525"/>
    </source>
</evidence>
<feature type="compositionally biased region" description="Low complexity" evidence="1">
    <location>
        <begin position="246"/>
        <end position="274"/>
    </location>
</feature>
<feature type="compositionally biased region" description="Polar residues" evidence="1">
    <location>
        <begin position="155"/>
        <end position="167"/>
    </location>
</feature>
<name>A0AAD6Y107_9AGAR</name>
<keyword evidence="2" id="KW-1133">Transmembrane helix</keyword>
<feature type="compositionally biased region" description="Polar residues" evidence="1">
    <location>
        <begin position="575"/>
        <end position="586"/>
    </location>
</feature>
<keyword evidence="2" id="KW-0472">Membrane</keyword>
<feature type="region of interest" description="Disordered" evidence="1">
    <location>
        <begin position="75"/>
        <end position="107"/>
    </location>
</feature>
<organism evidence="3 4">
    <name type="scientific">Mycena pura</name>
    <dbReference type="NCBI Taxonomy" id="153505"/>
    <lineage>
        <taxon>Eukaryota</taxon>
        <taxon>Fungi</taxon>
        <taxon>Dikarya</taxon>
        <taxon>Basidiomycota</taxon>
        <taxon>Agaricomycotina</taxon>
        <taxon>Agaricomycetes</taxon>
        <taxon>Agaricomycetidae</taxon>
        <taxon>Agaricales</taxon>
        <taxon>Marasmiineae</taxon>
        <taxon>Mycenaceae</taxon>
        <taxon>Mycena</taxon>
    </lineage>
</organism>
<comment type="caution">
    <text evidence="3">The sequence shown here is derived from an EMBL/GenBank/DDBJ whole genome shotgun (WGS) entry which is preliminary data.</text>
</comment>
<gene>
    <name evidence="3" type="ORF">GGX14DRAFT_609207</name>
</gene>
<evidence type="ECO:0000256" key="1">
    <source>
        <dbReference type="SAM" id="MobiDB-lite"/>
    </source>
</evidence>
<feature type="compositionally biased region" description="Low complexity" evidence="1">
    <location>
        <begin position="892"/>
        <end position="922"/>
    </location>
</feature>
<protein>
    <submittedName>
        <fullName evidence="3">Uncharacterized protein</fullName>
    </submittedName>
</protein>
<keyword evidence="4" id="KW-1185">Reference proteome</keyword>
<evidence type="ECO:0000313" key="3">
    <source>
        <dbReference type="EMBL" id="KAJ7189502.1"/>
    </source>
</evidence>
<dbReference type="Proteomes" id="UP001219525">
    <property type="component" value="Unassembled WGS sequence"/>
</dbReference>
<feature type="compositionally biased region" description="Pro residues" evidence="1">
    <location>
        <begin position="439"/>
        <end position="457"/>
    </location>
</feature>
<feature type="region of interest" description="Disordered" evidence="1">
    <location>
        <begin position="573"/>
        <end position="592"/>
    </location>
</feature>
<keyword evidence="2" id="KW-0812">Transmembrane</keyword>
<feature type="compositionally biased region" description="Polar residues" evidence="1">
    <location>
        <begin position="497"/>
        <end position="514"/>
    </location>
</feature>
<feature type="transmembrane region" description="Helical" evidence="2">
    <location>
        <begin position="117"/>
        <end position="142"/>
    </location>
</feature>
<accession>A0AAD6Y107</accession>
<evidence type="ECO:0000256" key="2">
    <source>
        <dbReference type="SAM" id="Phobius"/>
    </source>
</evidence>
<sequence length="936" mass="95378">MSAPTQELPPWLSLTTVALPQTTETSVVFLPLTYYGPSIPLDPDWTYGGLTSPASSTVASTLTSSLSITSTTTTASSSFATPSSSSAVTSSPSAVTPSPSASAIPARPSSALTRGQLIGVIIGAVLGSLVLFLICLSCGVRFCRGRKERDEESQTQRNTASSRTKFTSLLPRRRRRTRTRFSMVTPMPGGDEFDADWLMVQSPSSPQATEPGSGRTEVDPFLTRTSLPNPHPGGSGSAGNNTRADGAVSGSASSRGTGSTGATTSSGTNTSGYGVLLAHPSLGLPERAQDGSNPFDVPATNAGSGNSNNLPPGAAPPTPNGAGVGSGPLVPGRRILSPSQLAMLIEEEDVHLPRPSVEGSHVSMDREEGEVVVARRVTVSPTSSSAAGPSNREKRRSWIPRFSWLNRDSRSSRDIEEEGGLLFDAGGHSPSNSISSPGSPLPEIPPPPLVGPAPRAPSPRAMGEFGTRPLLPFLASRLSPPSSRPVSGVGVIGSRPNSGVSGMSSDGTTGSAKSGGTVYTDARETLSTRGSNPRVGNGTPAGNENTQEQAFEADPLDLPAPVAFAPFASSSQASLHHTASRPSLRQSLSDHSLHASTSASASLSFQNTTLTGTPSAATLATFGTASSPLKSDYAHPPPGLGHDALSRDAQSPIAIPPSLVKTGSIGSWDAAALELGFSRPASHSKLGTFGSANREAPAVFGAIPPPVPAFGVGDIGTGAPGIRIVGATSLAARNERSSAPRLSLDLSDAPPGAHGQWRLLGGSTHSLLGGSNAEWGLVVGGESLVGRRDTFGTGAAQYHHTLGFSSEHGSLHSRLNESLGSSSLSSGSRSGSGHAHLPSGAAAHSLNNSSGESHSQYPSSGSARVRTAMRPGSVEGPMSPAVSAFGHVADHSGSSGSSGRREASASSTSPLSRARSPASPLLVPWAGGLDADWRPT</sequence>
<feature type="compositionally biased region" description="Low complexity" evidence="1">
    <location>
        <begin position="818"/>
        <end position="833"/>
    </location>
</feature>
<feature type="compositionally biased region" description="Low complexity" evidence="1">
    <location>
        <begin position="476"/>
        <end position="496"/>
    </location>
</feature>
<feature type="compositionally biased region" description="Polar residues" evidence="1">
    <location>
        <begin position="540"/>
        <end position="549"/>
    </location>
</feature>
<reference evidence="3" key="1">
    <citation type="submission" date="2023-03" db="EMBL/GenBank/DDBJ databases">
        <title>Massive genome expansion in bonnet fungi (Mycena s.s.) driven by repeated elements and novel gene families across ecological guilds.</title>
        <authorList>
            <consortium name="Lawrence Berkeley National Laboratory"/>
            <person name="Harder C.B."/>
            <person name="Miyauchi S."/>
            <person name="Viragh M."/>
            <person name="Kuo A."/>
            <person name="Thoen E."/>
            <person name="Andreopoulos B."/>
            <person name="Lu D."/>
            <person name="Skrede I."/>
            <person name="Drula E."/>
            <person name="Henrissat B."/>
            <person name="Morin E."/>
            <person name="Kohler A."/>
            <person name="Barry K."/>
            <person name="LaButti K."/>
            <person name="Morin E."/>
            <person name="Salamov A."/>
            <person name="Lipzen A."/>
            <person name="Mereny Z."/>
            <person name="Hegedus B."/>
            <person name="Baldrian P."/>
            <person name="Stursova M."/>
            <person name="Weitz H."/>
            <person name="Taylor A."/>
            <person name="Grigoriev I.V."/>
            <person name="Nagy L.G."/>
            <person name="Martin F."/>
            <person name="Kauserud H."/>
        </authorList>
    </citation>
    <scope>NUCLEOTIDE SEQUENCE</scope>
    <source>
        <strain evidence="3">9144</strain>
    </source>
</reference>
<dbReference type="EMBL" id="JARJCW010000175">
    <property type="protein sequence ID" value="KAJ7189502.1"/>
    <property type="molecule type" value="Genomic_DNA"/>
</dbReference>
<feature type="compositionally biased region" description="Polar residues" evidence="1">
    <location>
        <begin position="845"/>
        <end position="862"/>
    </location>
</feature>